<comment type="caution">
    <text evidence="2">The sequence shown here is derived from an EMBL/GenBank/DDBJ whole genome shotgun (WGS) entry which is preliminary data.</text>
</comment>
<sequence length="61" mass="6995">SFNNPLLLVRDHCIDKLVAVHKLTRSAAELRIPNNESLKGITTRRRNPLRESRECEESPTV</sequence>
<organism evidence="2 3">
    <name type="scientific">Datura stramonium</name>
    <name type="common">Jimsonweed</name>
    <name type="synonym">Common thornapple</name>
    <dbReference type="NCBI Taxonomy" id="4076"/>
    <lineage>
        <taxon>Eukaryota</taxon>
        <taxon>Viridiplantae</taxon>
        <taxon>Streptophyta</taxon>
        <taxon>Embryophyta</taxon>
        <taxon>Tracheophyta</taxon>
        <taxon>Spermatophyta</taxon>
        <taxon>Magnoliopsida</taxon>
        <taxon>eudicotyledons</taxon>
        <taxon>Gunneridae</taxon>
        <taxon>Pentapetalae</taxon>
        <taxon>asterids</taxon>
        <taxon>lamiids</taxon>
        <taxon>Solanales</taxon>
        <taxon>Solanaceae</taxon>
        <taxon>Solanoideae</taxon>
        <taxon>Datureae</taxon>
        <taxon>Datura</taxon>
    </lineage>
</organism>
<evidence type="ECO:0000256" key="1">
    <source>
        <dbReference type="SAM" id="MobiDB-lite"/>
    </source>
</evidence>
<proteinExistence type="predicted"/>
<accession>A0ABS8URU7</accession>
<reference evidence="2 3" key="1">
    <citation type="journal article" date="2021" name="BMC Genomics">
        <title>Datura genome reveals duplications of psychoactive alkaloid biosynthetic genes and high mutation rate following tissue culture.</title>
        <authorList>
            <person name="Rajewski A."/>
            <person name="Carter-House D."/>
            <person name="Stajich J."/>
            <person name="Litt A."/>
        </authorList>
    </citation>
    <scope>NUCLEOTIDE SEQUENCE [LARGE SCALE GENOMIC DNA]</scope>
    <source>
        <strain evidence="2">AR-01</strain>
    </source>
</reference>
<feature type="compositionally biased region" description="Basic and acidic residues" evidence="1">
    <location>
        <begin position="48"/>
        <end position="61"/>
    </location>
</feature>
<dbReference type="EMBL" id="JACEIK010002349">
    <property type="protein sequence ID" value="MCD9560621.1"/>
    <property type="molecule type" value="Genomic_DNA"/>
</dbReference>
<name>A0ABS8URU7_DATST</name>
<evidence type="ECO:0000313" key="2">
    <source>
        <dbReference type="EMBL" id="MCD9560621.1"/>
    </source>
</evidence>
<keyword evidence="3" id="KW-1185">Reference proteome</keyword>
<protein>
    <submittedName>
        <fullName evidence="2">Uncharacterized protein</fullName>
    </submittedName>
</protein>
<feature type="region of interest" description="Disordered" evidence="1">
    <location>
        <begin position="41"/>
        <end position="61"/>
    </location>
</feature>
<feature type="non-terminal residue" evidence="2">
    <location>
        <position position="61"/>
    </location>
</feature>
<feature type="non-terminal residue" evidence="2">
    <location>
        <position position="1"/>
    </location>
</feature>
<dbReference type="Proteomes" id="UP000823775">
    <property type="component" value="Unassembled WGS sequence"/>
</dbReference>
<evidence type="ECO:0000313" key="3">
    <source>
        <dbReference type="Proteomes" id="UP000823775"/>
    </source>
</evidence>
<gene>
    <name evidence="2" type="ORF">HAX54_019338</name>
</gene>